<dbReference type="InterPro" id="IPR050351">
    <property type="entry name" value="BphY/WalK/GraS-like"/>
</dbReference>
<evidence type="ECO:0000256" key="3">
    <source>
        <dbReference type="ARBA" id="ARBA00012438"/>
    </source>
</evidence>
<evidence type="ECO:0000313" key="15">
    <source>
        <dbReference type="Proteomes" id="UP000483018"/>
    </source>
</evidence>
<evidence type="ECO:0000256" key="12">
    <source>
        <dbReference type="SAM" id="Phobius"/>
    </source>
</evidence>
<dbReference type="SUPFAM" id="SSF47384">
    <property type="entry name" value="Homodimeric domain of signal transducing histidine kinase"/>
    <property type="match status" value="1"/>
</dbReference>
<name>A0A7C8LJR8_9FIRM</name>
<dbReference type="Pfam" id="PF00512">
    <property type="entry name" value="HisKA"/>
    <property type="match status" value="1"/>
</dbReference>
<comment type="catalytic activity">
    <reaction evidence="1">
        <text>ATP + protein L-histidine = ADP + protein N-phospho-L-histidine.</text>
        <dbReference type="EC" id="2.7.13.3"/>
    </reaction>
</comment>
<organism evidence="14 15">
    <name type="scientific">Defluviitalea raffinosedens</name>
    <dbReference type="NCBI Taxonomy" id="1450156"/>
    <lineage>
        <taxon>Bacteria</taxon>
        <taxon>Bacillati</taxon>
        <taxon>Bacillota</taxon>
        <taxon>Clostridia</taxon>
        <taxon>Lachnospirales</taxon>
        <taxon>Defluviitaleaceae</taxon>
        <taxon>Defluviitalea</taxon>
    </lineage>
</organism>
<dbReference type="InterPro" id="IPR003661">
    <property type="entry name" value="HisK_dim/P_dom"/>
</dbReference>
<dbReference type="InterPro" id="IPR005467">
    <property type="entry name" value="His_kinase_dom"/>
</dbReference>
<evidence type="ECO:0000256" key="8">
    <source>
        <dbReference type="ARBA" id="ARBA00022777"/>
    </source>
</evidence>
<evidence type="ECO:0000259" key="13">
    <source>
        <dbReference type="PROSITE" id="PS50109"/>
    </source>
</evidence>
<proteinExistence type="predicted"/>
<dbReference type="EMBL" id="WSLF01000013">
    <property type="protein sequence ID" value="KAE9631229.1"/>
    <property type="molecule type" value="Genomic_DNA"/>
</dbReference>
<keyword evidence="4" id="KW-1003">Cell membrane</keyword>
<dbReference type="GO" id="GO:0005886">
    <property type="term" value="C:plasma membrane"/>
    <property type="evidence" value="ECO:0007669"/>
    <property type="project" value="UniProtKB-SubCell"/>
</dbReference>
<dbReference type="SMART" id="SM00388">
    <property type="entry name" value="HisKA"/>
    <property type="match status" value="1"/>
</dbReference>
<keyword evidence="11 12" id="KW-0472">Membrane</keyword>
<dbReference type="PRINTS" id="PR00344">
    <property type="entry name" value="BCTRLSENSOR"/>
</dbReference>
<feature type="transmembrane region" description="Helical" evidence="12">
    <location>
        <begin position="41"/>
        <end position="61"/>
    </location>
</feature>
<dbReference type="InterPro" id="IPR036097">
    <property type="entry name" value="HisK_dim/P_sf"/>
</dbReference>
<keyword evidence="5" id="KW-0597">Phosphoprotein</keyword>
<dbReference type="InterPro" id="IPR003594">
    <property type="entry name" value="HATPase_dom"/>
</dbReference>
<evidence type="ECO:0000256" key="9">
    <source>
        <dbReference type="ARBA" id="ARBA00022989"/>
    </source>
</evidence>
<gene>
    <name evidence="14" type="ORF">GND95_11920</name>
</gene>
<evidence type="ECO:0000313" key="14">
    <source>
        <dbReference type="EMBL" id="KAE9631229.1"/>
    </source>
</evidence>
<sequence length="344" mass="40653">MMLFKYLKDSHRTVLLFFFMLFIVDLTLISSIDLSKPLLDIIYLNILLFFAFLIFLIVDYAKWRNTYIGLKRAIEFEENLDHFAEEEGNRLEQMLIKEIIVLKNKEKLRETEELKRDLEEINDYITKWVHEIKIPLSVCELLAENIENEGMHDFSKELRWEIDRINFLVNQVLYMSKALNYSQDFIVEEIDLNSLVKNVIKSNMNAFISKKIELKINHLDFNIYTDRKWTYYVIEQIINNACKYVDVGGKIELNAEERDESIILSIRDNGIGIPAKDINRIFDKGFTGENGRKTSKSTGMGLYICKKVSEQLNFNIEVSSEVSKYTEFRIIFYKLSDYLNVIKM</sequence>
<dbReference type="Pfam" id="PF02518">
    <property type="entry name" value="HATPase_c"/>
    <property type="match status" value="1"/>
</dbReference>
<dbReference type="GO" id="GO:0000155">
    <property type="term" value="F:phosphorelay sensor kinase activity"/>
    <property type="evidence" value="ECO:0007669"/>
    <property type="project" value="InterPro"/>
</dbReference>
<reference evidence="14 15" key="1">
    <citation type="submission" date="2019-12" db="EMBL/GenBank/DDBJ databases">
        <title>Defluviitalea raffinosedens, isolated from a biogas fermenter, genome sequencing and characterization.</title>
        <authorList>
            <person name="Rettenmaier R."/>
            <person name="Schneider M."/>
            <person name="Neuhaus K."/>
            <person name="Liebl W."/>
            <person name="Zverlov V."/>
        </authorList>
    </citation>
    <scope>NUCLEOTIDE SEQUENCE [LARGE SCALE GENOMIC DNA]</scope>
    <source>
        <strain evidence="14 15">249c-K6</strain>
    </source>
</reference>
<dbReference type="Gene3D" id="3.30.565.10">
    <property type="entry name" value="Histidine kinase-like ATPase, C-terminal domain"/>
    <property type="match status" value="1"/>
</dbReference>
<dbReference type="GO" id="GO:0016036">
    <property type="term" value="P:cellular response to phosphate starvation"/>
    <property type="evidence" value="ECO:0007669"/>
    <property type="project" value="TreeGrafter"/>
</dbReference>
<comment type="caution">
    <text evidence="14">The sequence shown here is derived from an EMBL/GenBank/DDBJ whole genome shotgun (WGS) entry which is preliminary data.</text>
</comment>
<dbReference type="InterPro" id="IPR004358">
    <property type="entry name" value="Sig_transdc_His_kin-like_C"/>
</dbReference>
<keyword evidence="7 12" id="KW-0812">Transmembrane</keyword>
<dbReference type="AlphaFoldDB" id="A0A7C8LJR8"/>
<feature type="domain" description="Histidine kinase" evidence="13">
    <location>
        <begin position="127"/>
        <end position="336"/>
    </location>
</feature>
<evidence type="ECO:0000256" key="7">
    <source>
        <dbReference type="ARBA" id="ARBA00022692"/>
    </source>
</evidence>
<evidence type="ECO:0000256" key="11">
    <source>
        <dbReference type="ARBA" id="ARBA00023136"/>
    </source>
</evidence>
<dbReference type="PANTHER" id="PTHR45453:SF2">
    <property type="entry name" value="HISTIDINE KINASE"/>
    <property type="match status" value="1"/>
</dbReference>
<dbReference type="InterPro" id="IPR036890">
    <property type="entry name" value="HATPase_C_sf"/>
</dbReference>
<keyword evidence="15" id="KW-1185">Reference proteome</keyword>
<evidence type="ECO:0000256" key="1">
    <source>
        <dbReference type="ARBA" id="ARBA00000085"/>
    </source>
</evidence>
<accession>A0A7C8LJR8</accession>
<dbReference type="OrthoDB" id="9780487at2"/>
<evidence type="ECO:0000256" key="5">
    <source>
        <dbReference type="ARBA" id="ARBA00022553"/>
    </source>
</evidence>
<dbReference type="EC" id="2.7.13.3" evidence="3"/>
<dbReference type="GO" id="GO:0004721">
    <property type="term" value="F:phosphoprotein phosphatase activity"/>
    <property type="evidence" value="ECO:0007669"/>
    <property type="project" value="TreeGrafter"/>
</dbReference>
<evidence type="ECO:0000256" key="10">
    <source>
        <dbReference type="ARBA" id="ARBA00023012"/>
    </source>
</evidence>
<dbReference type="PROSITE" id="PS50109">
    <property type="entry name" value="HIS_KIN"/>
    <property type="match status" value="1"/>
</dbReference>
<comment type="subcellular location">
    <subcellularLocation>
        <location evidence="2">Cell membrane</location>
        <topology evidence="2">Multi-pass membrane protein</topology>
    </subcellularLocation>
</comment>
<protein>
    <recommendedName>
        <fullName evidence="3">histidine kinase</fullName>
        <ecNumber evidence="3">2.7.13.3</ecNumber>
    </recommendedName>
</protein>
<keyword evidence="8 14" id="KW-0418">Kinase</keyword>
<dbReference type="CDD" id="cd00082">
    <property type="entry name" value="HisKA"/>
    <property type="match status" value="1"/>
</dbReference>
<dbReference type="SUPFAM" id="SSF55874">
    <property type="entry name" value="ATPase domain of HSP90 chaperone/DNA topoisomerase II/histidine kinase"/>
    <property type="match status" value="1"/>
</dbReference>
<dbReference type="PANTHER" id="PTHR45453">
    <property type="entry name" value="PHOSPHATE REGULON SENSOR PROTEIN PHOR"/>
    <property type="match status" value="1"/>
</dbReference>
<evidence type="ECO:0000256" key="6">
    <source>
        <dbReference type="ARBA" id="ARBA00022679"/>
    </source>
</evidence>
<evidence type="ECO:0000256" key="4">
    <source>
        <dbReference type="ARBA" id="ARBA00022475"/>
    </source>
</evidence>
<keyword evidence="9 12" id="KW-1133">Transmembrane helix</keyword>
<evidence type="ECO:0000256" key="2">
    <source>
        <dbReference type="ARBA" id="ARBA00004651"/>
    </source>
</evidence>
<keyword evidence="6" id="KW-0808">Transferase</keyword>
<dbReference type="SMART" id="SM00387">
    <property type="entry name" value="HATPase_c"/>
    <property type="match status" value="1"/>
</dbReference>
<dbReference type="Proteomes" id="UP000483018">
    <property type="component" value="Unassembled WGS sequence"/>
</dbReference>
<keyword evidence="10" id="KW-0902">Two-component regulatory system</keyword>